<dbReference type="Proteomes" id="UP000593758">
    <property type="component" value="Chromosome"/>
</dbReference>
<dbReference type="CDD" id="cd07377">
    <property type="entry name" value="WHTH_GntR"/>
    <property type="match status" value="1"/>
</dbReference>
<evidence type="ECO:0000313" key="5">
    <source>
        <dbReference type="EMBL" id="QOR70565.1"/>
    </source>
</evidence>
<protein>
    <submittedName>
        <fullName evidence="5">FadR family transcriptional regulator</fullName>
    </submittedName>
</protein>
<feature type="domain" description="HTH gntR-type" evidence="4">
    <location>
        <begin position="14"/>
        <end position="82"/>
    </location>
</feature>
<dbReference type="PANTHER" id="PTHR43537:SF5">
    <property type="entry name" value="UXU OPERON TRANSCRIPTIONAL REGULATOR"/>
    <property type="match status" value="1"/>
</dbReference>
<sequence length="239" mass="26097">MSQNSNPPQLEWPRARVQDIQNALIELIIRDGLGEGTALPPEAELSEALGVGRNSLREAVKALQALGVLTIRHGSGTFVAEPNLSALTLLLSFRARHSMRTSGREAQQLVEVREALEIGLLPHAMHASGEADLAAVRSALSHMEAAPLGDQLRAADMAFHESLFAPLRNDLLSQVLRAFWVAYNDIADLVQETTVDRLETVAKHQAILDAVESGNEADAVVAMRDHFTEIRERIHALEV</sequence>
<dbReference type="Pfam" id="PF07729">
    <property type="entry name" value="FCD"/>
    <property type="match status" value="1"/>
</dbReference>
<evidence type="ECO:0000256" key="3">
    <source>
        <dbReference type="ARBA" id="ARBA00023163"/>
    </source>
</evidence>
<dbReference type="InterPro" id="IPR008920">
    <property type="entry name" value="TF_FadR/GntR_C"/>
</dbReference>
<proteinExistence type="predicted"/>
<organism evidence="5 6">
    <name type="scientific">Ruania alkalisoli</name>
    <dbReference type="NCBI Taxonomy" id="2779775"/>
    <lineage>
        <taxon>Bacteria</taxon>
        <taxon>Bacillati</taxon>
        <taxon>Actinomycetota</taxon>
        <taxon>Actinomycetes</taxon>
        <taxon>Micrococcales</taxon>
        <taxon>Ruaniaceae</taxon>
        <taxon>Ruania</taxon>
    </lineage>
</organism>
<keyword evidence="6" id="KW-1185">Reference proteome</keyword>
<dbReference type="InterPro" id="IPR036388">
    <property type="entry name" value="WH-like_DNA-bd_sf"/>
</dbReference>
<dbReference type="PANTHER" id="PTHR43537">
    <property type="entry name" value="TRANSCRIPTIONAL REGULATOR, GNTR FAMILY"/>
    <property type="match status" value="1"/>
</dbReference>
<keyword evidence="2" id="KW-0238">DNA-binding</keyword>
<dbReference type="AlphaFoldDB" id="A0A7M1SSV0"/>
<evidence type="ECO:0000313" key="6">
    <source>
        <dbReference type="Proteomes" id="UP000593758"/>
    </source>
</evidence>
<dbReference type="InterPro" id="IPR000524">
    <property type="entry name" value="Tscrpt_reg_HTH_GntR"/>
</dbReference>
<dbReference type="Gene3D" id="1.10.10.10">
    <property type="entry name" value="Winged helix-like DNA-binding domain superfamily/Winged helix DNA-binding domain"/>
    <property type="match status" value="1"/>
</dbReference>
<dbReference type="SMART" id="SM00895">
    <property type="entry name" value="FCD"/>
    <property type="match status" value="1"/>
</dbReference>
<accession>A0A7M1SSV0</accession>
<dbReference type="RefSeq" id="WP_193497240.1">
    <property type="nucleotide sequence ID" value="NZ_CP063169.1"/>
</dbReference>
<keyword evidence="1" id="KW-0805">Transcription regulation</keyword>
<name>A0A7M1SSV0_9MICO</name>
<evidence type="ECO:0000259" key="4">
    <source>
        <dbReference type="PROSITE" id="PS50949"/>
    </source>
</evidence>
<evidence type="ECO:0000256" key="1">
    <source>
        <dbReference type="ARBA" id="ARBA00023015"/>
    </source>
</evidence>
<dbReference type="SMART" id="SM00345">
    <property type="entry name" value="HTH_GNTR"/>
    <property type="match status" value="1"/>
</dbReference>
<dbReference type="Gene3D" id="1.20.120.530">
    <property type="entry name" value="GntR ligand-binding domain-like"/>
    <property type="match status" value="1"/>
</dbReference>
<dbReference type="Pfam" id="PF00392">
    <property type="entry name" value="GntR"/>
    <property type="match status" value="1"/>
</dbReference>
<keyword evidence="3" id="KW-0804">Transcription</keyword>
<dbReference type="SUPFAM" id="SSF46785">
    <property type="entry name" value="Winged helix' DNA-binding domain"/>
    <property type="match status" value="1"/>
</dbReference>
<evidence type="ECO:0000256" key="2">
    <source>
        <dbReference type="ARBA" id="ARBA00023125"/>
    </source>
</evidence>
<reference evidence="5 6" key="1">
    <citation type="submission" date="2020-10" db="EMBL/GenBank/DDBJ databases">
        <title>Haloactinobacterium sp. RN3S43, a bacterium isolated from saline soil.</title>
        <authorList>
            <person name="Sun J.-Q."/>
        </authorList>
    </citation>
    <scope>NUCLEOTIDE SEQUENCE [LARGE SCALE GENOMIC DNA]</scope>
    <source>
        <strain evidence="5 6">RN3S43</strain>
    </source>
</reference>
<dbReference type="GO" id="GO:0003677">
    <property type="term" value="F:DNA binding"/>
    <property type="evidence" value="ECO:0007669"/>
    <property type="project" value="UniProtKB-KW"/>
</dbReference>
<gene>
    <name evidence="5" type="ORF">IM660_18585</name>
</gene>
<dbReference type="InterPro" id="IPR036390">
    <property type="entry name" value="WH_DNA-bd_sf"/>
</dbReference>
<dbReference type="EMBL" id="CP063169">
    <property type="protein sequence ID" value="QOR70565.1"/>
    <property type="molecule type" value="Genomic_DNA"/>
</dbReference>
<dbReference type="GO" id="GO:0003700">
    <property type="term" value="F:DNA-binding transcription factor activity"/>
    <property type="evidence" value="ECO:0007669"/>
    <property type="project" value="InterPro"/>
</dbReference>
<dbReference type="SUPFAM" id="SSF48008">
    <property type="entry name" value="GntR ligand-binding domain-like"/>
    <property type="match status" value="1"/>
</dbReference>
<dbReference type="PRINTS" id="PR00035">
    <property type="entry name" value="HTHGNTR"/>
</dbReference>
<dbReference type="InterPro" id="IPR011711">
    <property type="entry name" value="GntR_C"/>
</dbReference>
<dbReference type="PROSITE" id="PS50949">
    <property type="entry name" value="HTH_GNTR"/>
    <property type="match status" value="1"/>
</dbReference>
<dbReference type="KEGG" id="halt:IM660_18585"/>